<gene>
    <name evidence="1" type="ORF">O1611_g4899</name>
</gene>
<name>A0ACC2JMJ8_9PEZI</name>
<evidence type="ECO:0000313" key="1">
    <source>
        <dbReference type="EMBL" id="KAJ8128735.1"/>
    </source>
</evidence>
<organism evidence="1 2">
    <name type="scientific">Lasiodiplodia mahajangana</name>
    <dbReference type="NCBI Taxonomy" id="1108764"/>
    <lineage>
        <taxon>Eukaryota</taxon>
        <taxon>Fungi</taxon>
        <taxon>Dikarya</taxon>
        <taxon>Ascomycota</taxon>
        <taxon>Pezizomycotina</taxon>
        <taxon>Dothideomycetes</taxon>
        <taxon>Dothideomycetes incertae sedis</taxon>
        <taxon>Botryosphaeriales</taxon>
        <taxon>Botryosphaeriaceae</taxon>
        <taxon>Lasiodiplodia</taxon>
    </lineage>
</organism>
<sequence>MSSFAIVTTLGLVAVTFIMVEFREMLRVTLFGSKNSASTGTTFEPERDIRSLAGKVILITGGAGGLGRQTVTELARYGRPARIYIADMAIDESAKPTLIDQITKDAYDGKDDDSSTRTTIRLLDLDLTSFASVRACATEFLSKEGRLDILILNAGVIRVPPMLTSQGYELHFGLNYLGHALLTRLLLPTLQRTAQSNDNDVRIVVISSEGHAIAPKGGIQYGSVKSNCAEMSYAQRYGQSKLALIGLMRELSSRYPEIKSAAVHPGRILTGMADSLRKESLFARITTPIAPLICVPVTVGIRNHLWVATSPEVVSGTYYEPVGVPGKTSKEAEDKDMPQRLWEWTSNELKDLGVLNEVN</sequence>
<keyword evidence="2" id="KW-1185">Reference proteome</keyword>
<protein>
    <submittedName>
        <fullName evidence="1">Uncharacterized protein</fullName>
    </submittedName>
</protein>
<dbReference type="EMBL" id="JAPUUL010000975">
    <property type="protein sequence ID" value="KAJ8128735.1"/>
    <property type="molecule type" value="Genomic_DNA"/>
</dbReference>
<dbReference type="Proteomes" id="UP001153332">
    <property type="component" value="Unassembled WGS sequence"/>
</dbReference>
<proteinExistence type="predicted"/>
<comment type="caution">
    <text evidence="1">The sequence shown here is derived from an EMBL/GenBank/DDBJ whole genome shotgun (WGS) entry which is preliminary data.</text>
</comment>
<evidence type="ECO:0000313" key="2">
    <source>
        <dbReference type="Proteomes" id="UP001153332"/>
    </source>
</evidence>
<reference evidence="1" key="1">
    <citation type="submission" date="2022-12" db="EMBL/GenBank/DDBJ databases">
        <title>Genome Sequence of Lasiodiplodia mahajangana.</title>
        <authorList>
            <person name="Buettner E."/>
        </authorList>
    </citation>
    <scope>NUCLEOTIDE SEQUENCE</scope>
    <source>
        <strain evidence="1">VT137</strain>
    </source>
</reference>
<accession>A0ACC2JMJ8</accession>